<accession>A0A9W5XJD0</accession>
<name>A0A9W5XJD0_9ACTN</name>
<proteinExistence type="predicted"/>
<dbReference type="RefSeq" id="WP_093402594.1">
    <property type="nucleotide sequence ID" value="NZ_BOPD01000006.1"/>
</dbReference>
<evidence type="ECO:0000313" key="2">
    <source>
        <dbReference type="Proteomes" id="UP000607311"/>
    </source>
</evidence>
<dbReference type="EMBL" id="BOPD01000006">
    <property type="protein sequence ID" value="GIJ31533.1"/>
    <property type="molecule type" value="Genomic_DNA"/>
</dbReference>
<comment type="caution">
    <text evidence="1">The sequence shown here is derived from an EMBL/GenBank/DDBJ whole genome shotgun (WGS) entry which is preliminary data.</text>
</comment>
<gene>
    <name evidence="1" type="ORF">Vse01_06810</name>
</gene>
<organism evidence="1 2">
    <name type="scientific">Micromonospora sediminimaris</name>
    <dbReference type="NCBI Taxonomy" id="547162"/>
    <lineage>
        <taxon>Bacteria</taxon>
        <taxon>Bacillati</taxon>
        <taxon>Actinomycetota</taxon>
        <taxon>Actinomycetes</taxon>
        <taxon>Micromonosporales</taxon>
        <taxon>Micromonosporaceae</taxon>
        <taxon>Micromonospora</taxon>
    </lineage>
</organism>
<dbReference type="AlphaFoldDB" id="A0A9W5XJD0"/>
<dbReference type="Proteomes" id="UP000607311">
    <property type="component" value="Unassembled WGS sequence"/>
</dbReference>
<reference evidence="1" key="1">
    <citation type="submission" date="2021-01" db="EMBL/GenBank/DDBJ databases">
        <title>Whole genome shotgun sequence of Verrucosispora sediminis NBRC 107745.</title>
        <authorList>
            <person name="Komaki H."/>
            <person name="Tamura T."/>
        </authorList>
    </citation>
    <scope>NUCLEOTIDE SEQUENCE</scope>
    <source>
        <strain evidence="1">NBRC 107745</strain>
    </source>
</reference>
<dbReference type="OrthoDB" id="3390433at2"/>
<sequence>MSVVRLQLPAEVLDEVDLPYEGIRGVGVVITLAVEGVAVMANLATLASVQPQLGALVTAIRNWRLRDERQVVVLTAKGPGIDIRLDLPRNVDTAMLLDCLQPLFDGRE</sequence>
<evidence type="ECO:0000313" key="1">
    <source>
        <dbReference type="EMBL" id="GIJ31533.1"/>
    </source>
</evidence>
<keyword evidence="2" id="KW-1185">Reference proteome</keyword>
<protein>
    <submittedName>
        <fullName evidence="1">Uncharacterized protein</fullName>
    </submittedName>
</protein>